<dbReference type="RefSeq" id="WP_136625816.1">
    <property type="nucleotide sequence ID" value="NZ_UPHP01000022.1"/>
</dbReference>
<dbReference type="Proteomes" id="UP000273307">
    <property type="component" value="Unassembled WGS sequence"/>
</dbReference>
<gene>
    <name evidence="2" type="ORF">LAUMK136_00995</name>
</gene>
<organism evidence="2 3">
    <name type="scientific">Mycobacterium attenuatum</name>
    <dbReference type="NCBI Taxonomy" id="2341086"/>
    <lineage>
        <taxon>Bacteria</taxon>
        <taxon>Bacillati</taxon>
        <taxon>Actinomycetota</taxon>
        <taxon>Actinomycetes</taxon>
        <taxon>Mycobacteriales</taxon>
        <taxon>Mycobacteriaceae</taxon>
        <taxon>Mycobacterium</taxon>
    </lineage>
</organism>
<keyword evidence="3" id="KW-1185">Reference proteome</keyword>
<dbReference type="EMBL" id="UPHP01000022">
    <property type="protein sequence ID" value="VBA35239.1"/>
    <property type="molecule type" value="Genomic_DNA"/>
</dbReference>
<feature type="region of interest" description="Disordered" evidence="1">
    <location>
        <begin position="290"/>
        <end position="322"/>
    </location>
</feature>
<proteinExistence type="predicted"/>
<feature type="region of interest" description="Disordered" evidence="1">
    <location>
        <begin position="96"/>
        <end position="119"/>
    </location>
</feature>
<reference evidence="2 3" key="1">
    <citation type="submission" date="2018-09" db="EMBL/GenBank/DDBJ databases">
        <authorList>
            <person name="Tagini F."/>
        </authorList>
    </citation>
    <scope>NUCLEOTIDE SEQUENCE [LARGE SCALE GENOMIC DNA]</scope>
    <source>
        <strain evidence="2 3">MK136</strain>
    </source>
</reference>
<feature type="region of interest" description="Disordered" evidence="1">
    <location>
        <begin position="1"/>
        <end position="24"/>
    </location>
</feature>
<evidence type="ECO:0000313" key="3">
    <source>
        <dbReference type="Proteomes" id="UP000273307"/>
    </source>
</evidence>
<evidence type="ECO:0000313" key="2">
    <source>
        <dbReference type="EMBL" id="VBA35239.1"/>
    </source>
</evidence>
<accession>A0A498PSF0</accession>
<sequence>MSLSRLPSRLPGGSKTVGDVSASEPDLVYRQDGTAKAQRGKHGAAVVLGALALTSGIVAVTDAATTREPHIGVGRLAIILTHGGFKLDTCSNGEYNSNSATSDNTQDNISNSTTPSIDQGNAQVDYVSLDETPLTDSSDYYANSIIIEQNNNRQYGEFERFNDDWLNRNIENRTTNVDVNLNNSNDMYIIANANLGDVDEDITELSNPFPQATFDVNYTTRPQRLNTWLIYDENGDARTHNMHTLSRGGQLNFEAISPGLYQQGRDIEMIFRDWYNRGIGGNLNFDPNYGQEDPFNHDYDAPYSVPDPYERPDWSDLSDDDD</sequence>
<dbReference type="AlphaFoldDB" id="A0A498PSF0"/>
<protein>
    <submittedName>
        <fullName evidence="2">Uncharacterized protein</fullName>
    </submittedName>
</protein>
<evidence type="ECO:0000256" key="1">
    <source>
        <dbReference type="SAM" id="MobiDB-lite"/>
    </source>
</evidence>
<name>A0A498PSF0_9MYCO</name>